<dbReference type="EMBL" id="NWBP01000022">
    <property type="protein sequence ID" value="PCC82885.1"/>
    <property type="molecule type" value="Genomic_DNA"/>
</dbReference>
<comment type="similarity">
    <text evidence="1">Belongs to the UPF0434 family.</text>
</comment>
<keyword evidence="2" id="KW-0808">Transferase</keyword>
<dbReference type="GO" id="GO:0005829">
    <property type="term" value="C:cytosol"/>
    <property type="evidence" value="ECO:0007669"/>
    <property type="project" value="TreeGrafter"/>
</dbReference>
<reference evidence="2 3" key="1">
    <citation type="submission" date="2017-09" db="EMBL/GenBank/DDBJ databases">
        <title>Draft Genome Sequence of Corynebacterium accolens AH4003.</title>
        <authorList>
            <person name="Chen Y."/>
            <person name="Oosthuysen W.F."/>
            <person name="Kelley S."/>
            <person name="Horswill A."/>
        </authorList>
    </citation>
    <scope>NUCLEOTIDE SEQUENCE [LARGE SCALE GENOMIC DNA]</scope>
    <source>
        <strain evidence="2 3">AH4003</strain>
    </source>
</reference>
<dbReference type="Gene3D" id="2.20.25.10">
    <property type="match status" value="1"/>
</dbReference>
<dbReference type="Proteomes" id="UP000218690">
    <property type="component" value="Unassembled WGS sequence"/>
</dbReference>
<name>A0A2A4AGI2_9CORY</name>
<dbReference type="InterPro" id="IPR005651">
    <property type="entry name" value="Trm112-like"/>
</dbReference>
<proteinExistence type="inferred from homology"/>
<evidence type="ECO:0000313" key="2">
    <source>
        <dbReference type="EMBL" id="PCC82885.1"/>
    </source>
</evidence>
<dbReference type="SUPFAM" id="SSF158997">
    <property type="entry name" value="Trm112p-like"/>
    <property type="match status" value="1"/>
</dbReference>
<organism evidence="2 3">
    <name type="scientific">Corynebacterium accolens</name>
    <dbReference type="NCBI Taxonomy" id="38284"/>
    <lineage>
        <taxon>Bacteria</taxon>
        <taxon>Bacillati</taxon>
        <taxon>Actinomycetota</taxon>
        <taxon>Actinomycetes</taxon>
        <taxon>Mycobacteriales</taxon>
        <taxon>Corynebacteriaceae</taxon>
        <taxon>Corynebacterium</taxon>
    </lineage>
</organism>
<dbReference type="AlphaFoldDB" id="A0A2A4AGI2"/>
<evidence type="ECO:0000256" key="1">
    <source>
        <dbReference type="HAMAP-Rule" id="MF_01187"/>
    </source>
</evidence>
<evidence type="ECO:0000313" key="3">
    <source>
        <dbReference type="Proteomes" id="UP000218690"/>
    </source>
</evidence>
<dbReference type="GO" id="GO:0016301">
    <property type="term" value="F:kinase activity"/>
    <property type="evidence" value="ECO:0007669"/>
    <property type="project" value="UniProtKB-KW"/>
</dbReference>
<gene>
    <name evidence="2" type="ORF">COM45_06275</name>
</gene>
<dbReference type="HAMAP" id="MF_01187">
    <property type="entry name" value="UPF0434"/>
    <property type="match status" value="1"/>
</dbReference>
<dbReference type="Pfam" id="PF03966">
    <property type="entry name" value="Trm112p"/>
    <property type="match status" value="1"/>
</dbReference>
<protein>
    <recommendedName>
        <fullName evidence="1">UPF0434 protein COM45_06275</fullName>
    </recommendedName>
</protein>
<dbReference type="PANTHER" id="PTHR33505:SF4">
    <property type="entry name" value="PROTEIN PREY, MITOCHONDRIAL"/>
    <property type="match status" value="1"/>
</dbReference>
<comment type="caution">
    <text evidence="2">The sequence shown here is derived from an EMBL/GenBank/DDBJ whole genome shotgun (WGS) entry which is preliminary data.</text>
</comment>
<sequence length="64" mass="7016">MNAMSLDPQLLEILVCPQDKGPLTYNEDVQVLVNERLGIAYPIEDGIPVMLADHAKAWPAQAKA</sequence>
<dbReference type="PANTHER" id="PTHR33505">
    <property type="entry name" value="ZGC:162634"/>
    <property type="match status" value="1"/>
</dbReference>
<accession>A0A2A4AGI2</accession>
<keyword evidence="2" id="KW-0418">Kinase</keyword>